<protein>
    <submittedName>
        <fullName evidence="1">Uncharacterized protein</fullName>
    </submittedName>
</protein>
<gene>
    <name evidence="1" type="ORF">JR316_0006392</name>
</gene>
<dbReference type="Proteomes" id="UP000664032">
    <property type="component" value="Unassembled WGS sequence"/>
</dbReference>
<reference evidence="1" key="1">
    <citation type="submission" date="2021-10" db="EMBL/GenBank/DDBJ databases">
        <title>Psilocybe cubensis genome.</title>
        <authorList>
            <person name="Mckernan K.J."/>
            <person name="Crawford S."/>
            <person name="Trippe A."/>
            <person name="Kane L.T."/>
            <person name="Mclaughlin S."/>
        </authorList>
    </citation>
    <scope>NUCLEOTIDE SEQUENCE</scope>
    <source>
        <strain evidence="1">MGC-MH-2018</strain>
    </source>
</reference>
<keyword evidence="2" id="KW-1185">Reference proteome</keyword>
<comment type="caution">
    <text evidence="1">The sequence shown here is derived from an EMBL/GenBank/DDBJ whole genome shotgun (WGS) entry which is preliminary data.</text>
</comment>
<sequence length="378" mass="44225">MSNSIEALYQIHSHEIFWINIQPFLLQRGYRLRPRYDPNWTPSWLQGKSGKKHPSPILFEDSVCIVEWFILVFKHIQTTIHAPKSRDILIDATRLENGEKVVLKKVETNSQEIPFAVTFSSKEWKKDVRNCCVPILDVIMIPCDDDHALLVMPQLLGFHFLPFRFLGEFCQFTLQVLQGLEFLHEYNIVHRDICWGNILMDTSKLIPKGNHFVRWDSHTGKLFEKFEWKTRWSVMPIQYYIIDFGISLQCLSKDARGLGQWGQDRTVPEMLKNEWCNLFMVDIYQLGNVFKRCITRYQGLNAFIELADAMTKENPNERPTATESVRMCKKIIADITEAGKMAKRVWRLDQTLDGRQTSALMLSTLDRIQVRLGWNPTL</sequence>
<dbReference type="EMBL" id="JAFIQS020000005">
    <property type="protein sequence ID" value="KAH9481862.1"/>
    <property type="molecule type" value="Genomic_DNA"/>
</dbReference>
<accession>A0ACB8H2G8</accession>
<proteinExistence type="predicted"/>
<name>A0ACB8H2G8_PSICU</name>
<evidence type="ECO:0000313" key="2">
    <source>
        <dbReference type="Proteomes" id="UP000664032"/>
    </source>
</evidence>
<organism evidence="1 2">
    <name type="scientific">Psilocybe cubensis</name>
    <name type="common">Psychedelic mushroom</name>
    <name type="synonym">Stropharia cubensis</name>
    <dbReference type="NCBI Taxonomy" id="181762"/>
    <lineage>
        <taxon>Eukaryota</taxon>
        <taxon>Fungi</taxon>
        <taxon>Dikarya</taxon>
        <taxon>Basidiomycota</taxon>
        <taxon>Agaricomycotina</taxon>
        <taxon>Agaricomycetes</taxon>
        <taxon>Agaricomycetidae</taxon>
        <taxon>Agaricales</taxon>
        <taxon>Agaricineae</taxon>
        <taxon>Strophariaceae</taxon>
        <taxon>Psilocybe</taxon>
    </lineage>
</organism>
<evidence type="ECO:0000313" key="1">
    <source>
        <dbReference type="EMBL" id="KAH9481862.1"/>
    </source>
</evidence>